<dbReference type="InterPro" id="IPR006103">
    <property type="entry name" value="Glyco_hydro_2_cat"/>
</dbReference>
<organism evidence="10 11">
    <name type="scientific">Agromyces seonyuensis</name>
    <dbReference type="NCBI Taxonomy" id="2662446"/>
    <lineage>
        <taxon>Bacteria</taxon>
        <taxon>Bacillati</taxon>
        <taxon>Actinomycetota</taxon>
        <taxon>Actinomycetes</taxon>
        <taxon>Micrococcales</taxon>
        <taxon>Microbacteriaceae</taxon>
        <taxon>Agromyces</taxon>
    </lineage>
</organism>
<comment type="catalytic activity">
    <reaction evidence="1 8">
        <text>Hydrolysis of terminal non-reducing beta-D-galactose residues in beta-D-galactosides.</text>
        <dbReference type="EC" id="3.2.1.23"/>
    </reaction>
</comment>
<dbReference type="Pfam" id="PF16353">
    <property type="entry name" value="LacZ_4"/>
    <property type="match status" value="1"/>
</dbReference>
<evidence type="ECO:0000313" key="11">
    <source>
        <dbReference type="Proteomes" id="UP000438182"/>
    </source>
</evidence>
<dbReference type="GO" id="GO:0030246">
    <property type="term" value="F:carbohydrate binding"/>
    <property type="evidence" value="ECO:0007669"/>
    <property type="project" value="InterPro"/>
</dbReference>
<dbReference type="InterPro" id="IPR036156">
    <property type="entry name" value="Beta-gal/glucu_dom_sf"/>
</dbReference>
<dbReference type="Gene3D" id="2.60.120.260">
    <property type="entry name" value="Galactose-binding domain-like"/>
    <property type="match status" value="1"/>
</dbReference>
<name>A0A6I4P1T7_9MICO</name>
<dbReference type="Pfam" id="PF02837">
    <property type="entry name" value="Glyco_hydro_2_N"/>
    <property type="match status" value="1"/>
</dbReference>
<dbReference type="Pfam" id="PF02929">
    <property type="entry name" value="Bgal_small_N"/>
    <property type="match status" value="1"/>
</dbReference>
<protein>
    <recommendedName>
        <fullName evidence="4 8">Beta-galactosidase</fullName>
        <ecNumber evidence="3 8">3.2.1.23</ecNumber>
    </recommendedName>
    <alternativeName>
        <fullName evidence="7 8">Lactase</fullName>
    </alternativeName>
</protein>
<evidence type="ECO:0000256" key="1">
    <source>
        <dbReference type="ARBA" id="ARBA00001412"/>
    </source>
</evidence>
<evidence type="ECO:0000259" key="9">
    <source>
        <dbReference type="SMART" id="SM01038"/>
    </source>
</evidence>
<dbReference type="Proteomes" id="UP000438182">
    <property type="component" value="Unassembled WGS sequence"/>
</dbReference>
<dbReference type="Gene3D" id="2.70.98.10">
    <property type="match status" value="1"/>
</dbReference>
<proteinExistence type="inferred from homology"/>
<keyword evidence="5 8" id="KW-0378">Hydrolase</keyword>
<feature type="domain" description="Beta galactosidase small chain/" evidence="9">
    <location>
        <begin position="735"/>
        <end position="1014"/>
    </location>
</feature>
<dbReference type="InterPro" id="IPR006101">
    <property type="entry name" value="Glyco_hydro_2"/>
</dbReference>
<sequence>MTLDSLGVAETALAGGVFDPSRLADPGYFAEHRRPARSDHRWFRSEAELAAGESGFEQSLNGLWKFHYARNLGAVIPGFEQPGFDTSTWDDIPVPSHIQLQGYDRAQYANVQYPWDGREAVVPGEIPTRFNPVGSYVRRFELERPVEPGERIAVEFAGVESAVALWLNGRYLGFGADSFTPSEFDLTDALVDGENVLAAQVFKWTSGSWLEDQDFYRFSGIFRDVVLRRRPAAHVEDLRVSTTLDDAGAEIAVTFAAVGGAVVGIELEGVGMLDADADGTHRIRLDAPRLWSPEDPHLYRLLVRVEDAEGATSEVIAQPVGVRRFAIEDGMLRLNGRRIVFNGVNRHEFGLQGRVMSREQTEADLRLLKGVGVNAIRTSHYPNNSFFYELADEYGFLVIDELNLETHGVWDEIRYLDAPLDRALPGDRPEWKPVLLDRAASLFERDKNHPSVVMWSCGNESFGGSVIRDVADWFRSVDVRPVHYEGVDWDPRHPETTDVTSRMYTPAAEIEEHLRTHRDKPFILCEYAHSMGNSFGAVEKYVELAYREPLFQGGFIWDFADQAIRMTDRHGVAFFGYGGDGGEAPHDADFSGNGIVFADRSPKPALQEVAALYQPLRLEIDAESVLVESRFLVTSTAGLEAVATLRREGRTLAEASFETDVAAGESGRFPLPVVVPGFPGEYTVDVEFRLRESTRWAAAGHVVARGQTVVRVAGEPAPARRAPRPELVRGTHNLGVRGANFEVLFSTLHGGLASYRYGLTADGGRELLTSMPKPNFWHAPTSNERGWGAPFEDGQWLLASRYARVAGEALKTARVSSDDESVTVGFTYDLPTNPPAACDVDYRVSGDGRIEVTVSMEADASLPDLPEFGMLLTVPADLHRLRWYGDGPEETAVDRRLGARRDVFERDVRTELTPYLRPQESGSRTGVQWASVTDERGWGLRLDSADGMEFSALPWTPFEVENAAHPNELPPIQRTVLRPALMRRGVAGDDSWGARTHAEFRLPRGPLTFRFGLTGVAGTA</sequence>
<gene>
    <name evidence="10" type="ORF">GB864_13260</name>
</gene>
<dbReference type="InterPro" id="IPR006104">
    <property type="entry name" value="Glyco_hydro_2_N"/>
</dbReference>
<dbReference type="AlphaFoldDB" id="A0A6I4P1T7"/>
<dbReference type="SUPFAM" id="SSF49303">
    <property type="entry name" value="beta-Galactosidase/glucuronidase domain"/>
    <property type="match status" value="2"/>
</dbReference>
<dbReference type="InterPro" id="IPR013783">
    <property type="entry name" value="Ig-like_fold"/>
</dbReference>
<comment type="similarity">
    <text evidence="2 8">Belongs to the glycosyl hydrolase 2 family.</text>
</comment>
<dbReference type="InterPro" id="IPR006102">
    <property type="entry name" value="Ig-like_GH2"/>
</dbReference>
<dbReference type="PROSITE" id="PS00719">
    <property type="entry name" value="GLYCOSYL_HYDROL_F2_1"/>
    <property type="match status" value="1"/>
</dbReference>
<dbReference type="InterPro" id="IPR023230">
    <property type="entry name" value="Glyco_hydro_2_CS"/>
</dbReference>
<dbReference type="PRINTS" id="PR00132">
    <property type="entry name" value="GLHYDRLASE2"/>
</dbReference>
<evidence type="ECO:0000256" key="7">
    <source>
        <dbReference type="ARBA" id="ARBA00032230"/>
    </source>
</evidence>
<evidence type="ECO:0000256" key="3">
    <source>
        <dbReference type="ARBA" id="ARBA00012756"/>
    </source>
</evidence>
<dbReference type="SUPFAM" id="SSF74650">
    <property type="entry name" value="Galactose mutarotase-like"/>
    <property type="match status" value="1"/>
</dbReference>
<keyword evidence="6 8" id="KW-0326">Glycosidase</keyword>
<evidence type="ECO:0000256" key="5">
    <source>
        <dbReference type="ARBA" id="ARBA00022801"/>
    </source>
</evidence>
<dbReference type="SUPFAM" id="SSF51445">
    <property type="entry name" value="(Trans)glycosidases"/>
    <property type="match status" value="1"/>
</dbReference>
<dbReference type="InterPro" id="IPR017853">
    <property type="entry name" value="GH"/>
</dbReference>
<keyword evidence="11" id="KW-1185">Reference proteome</keyword>
<evidence type="ECO:0000256" key="6">
    <source>
        <dbReference type="ARBA" id="ARBA00023295"/>
    </source>
</evidence>
<evidence type="ECO:0000256" key="2">
    <source>
        <dbReference type="ARBA" id="ARBA00007401"/>
    </source>
</evidence>
<dbReference type="EC" id="3.2.1.23" evidence="3 8"/>
<dbReference type="PANTHER" id="PTHR46323:SF2">
    <property type="entry name" value="BETA-GALACTOSIDASE"/>
    <property type="match status" value="1"/>
</dbReference>
<dbReference type="InterPro" id="IPR050347">
    <property type="entry name" value="Bact_Beta-galactosidase"/>
</dbReference>
<evidence type="ECO:0000256" key="4">
    <source>
        <dbReference type="ARBA" id="ARBA00013303"/>
    </source>
</evidence>
<dbReference type="PANTHER" id="PTHR46323">
    <property type="entry name" value="BETA-GALACTOSIDASE"/>
    <property type="match status" value="1"/>
</dbReference>
<accession>A0A6I4P1T7</accession>
<dbReference type="Gene3D" id="2.60.40.10">
    <property type="entry name" value="Immunoglobulins"/>
    <property type="match status" value="2"/>
</dbReference>
<dbReference type="InterPro" id="IPR023232">
    <property type="entry name" value="Glyco_hydro_2_AS"/>
</dbReference>
<dbReference type="PROSITE" id="PS00608">
    <property type="entry name" value="GLYCOSYL_HYDROL_F2_2"/>
    <property type="match status" value="1"/>
</dbReference>
<dbReference type="Pfam" id="PF00703">
    <property type="entry name" value="Glyco_hydro_2"/>
    <property type="match status" value="1"/>
</dbReference>
<evidence type="ECO:0000256" key="8">
    <source>
        <dbReference type="RuleBase" id="RU361154"/>
    </source>
</evidence>
<dbReference type="GO" id="GO:0005990">
    <property type="term" value="P:lactose catabolic process"/>
    <property type="evidence" value="ECO:0007669"/>
    <property type="project" value="TreeGrafter"/>
</dbReference>
<dbReference type="GO" id="GO:0004565">
    <property type="term" value="F:beta-galactosidase activity"/>
    <property type="evidence" value="ECO:0007669"/>
    <property type="project" value="UniProtKB-EC"/>
</dbReference>
<dbReference type="SUPFAM" id="SSF49785">
    <property type="entry name" value="Galactose-binding domain-like"/>
    <property type="match status" value="1"/>
</dbReference>
<reference evidence="10 11" key="1">
    <citation type="submission" date="2019-12" db="EMBL/GenBank/DDBJ databases">
        <authorList>
            <person name="Kim Y.S."/>
        </authorList>
    </citation>
    <scope>NUCLEOTIDE SEQUENCE [LARGE SCALE GENOMIC DNA]</scope>
    <source>
        <strain evidence="10 11">MMS17-SY077</strain>
    </source>
</reference>
<comment type="caution">
    <text evidence="10">The sequence shown here is derived from an EMBL/GenBank/DDBJ whole genome shotgun (WGS) entry which is preliminary data.</text>
</comment>
<evidence type="ECO:0000313" key="10">
    <source>
        <dbReference type="EMBL" id="MWB99512.1"/>
    </source>
</evidence>
<dbReference type="SMART" id="SM01038">
    <property type="entry name" value="Bgal_small_N"/>
    <property type="match status" value="1"/>
</dbReference>
<dbReference type="InterPro" id="IPR032312">
    <property type="entry name" value="LacZ_4"/>
</dbReference>
<dbReference type="InterPro" id="IPR004199">
    <property type="entry name" value="B-gal_small/dom_5"/>
</dbReference>
<dbReference type="Pfam" id="PF02836">
    <property type="entry name" value="Glyco_hydro_2_C"/>
    <property type="match status" value="1"/>
</dbReference>
<dbReference type="GO" id="GO:0009341">
    <property type="term" value="C:beta-galactosidase complex"/>
    <property type="evidence" value="ECO:0007669"/>
    <property type="project" value="InterPro"/>
</dbReference>
<dbReference type="Gene3D" id="3.20.20.80">
    <property type="entry name" value="Glycosidases"/>
    <property type="match status" value="1"/>
</dbReference>
<dbReference type="InterPro" id="IPR014718">
    <property type="entry name" value="GH-type_carb-bd"/>
</dbReference>
<dbReference type="InterPro" id="IPR011013">
    <property type="entry name" value="Gal_mutarotase_sf_dom"/>
</dbReference>
<dbReference type="InterPro" id="IPR008979">
    <property type="entry name" value="Galactose-bd-like_sf"/>
</dbReference>
<dbReference type="RefSeq" id="WP_160425816.1">
    <property type="nucleotide sequence ID" value="NZ_WSTA01000064.1"/>
</dbReference>
<dbReference type="EMBL" id="WSTA01000064">
    <property type="protein sequence ID" value="MWB99512.1"/>
    <property type="molecule type" value="Genomic_DNA"/>
</dbReference>